<dbReference type="OrthoDB" id="2958217at2759"/>
<sequence>MSLVPKASEQIIESQNGGRRVFDPCEDECSVCRHKLFFGLYKDLLLGSDQGCSWRQLILACVQWETRNLSYTERLEDTWIAMQPAGAINMLSHDRQSETHLECLRLLPDGSVLTLYDNQPRRLLPHSTSSKATIHQIKDWIDTCQKHHSCDSIFERAPMDSFSMRILDLRNDTIVLREDVRPLKYACLSHCWGSGKNIYKTTRKTLSSHCCSIGLRELPKTFQDAIQVCRDLDIAFLWIDSLCIVQDDNEDWQNQAGQMAGIYQNAVVVIAASKASEPTEGFFSEAIRTYRGAPLPGYEGLYIRRSRHPFLASKDSSHQLPLFSRAWTFQELFIAKRVVHFGNEGVTWQCQKELESQCLSPISLDFGSPVTSIHTRGSVVDFSWKELLWEYTSRELSFFKDRLPAIAAVAEMKQKLHGKEKEYIAGLWKDSLLNDLTWYSCLNRTWRPKEPSPGIPTWSWASIAGQVEWESRHSHQMNNVLVLDTLYVVNGSPYSGVIERARISLRAPLIRMEGSKTPTYTITSISLKGVAIKQTLLLQPLGNCGTLSIEATWDPRRYQHRQALSIQNLSLLVLNVPMYPNRSGFFNAIILLRVNEQHVYERVGQARISGAGTSGKSLPSNSSEPYIGDYFCSLPTECFDIV</sequence>
<dbReference type="Pfam" id="PF06985">
    <property type="entry name" value="HET"/>
    <property type="match status" value="1"/>
</dbReference>
<evidence type="ECO:0000313" key="3">
    <source>
        <dbReference type="Proteomes" id="UP000240883"/>
    </source>
</evidence>
<reference evidence="2 3" key="1">
    <citation type="journal article" date="2018" name="Front. Microbiol.">
        <title>Genome-Wide Analysis of Corynespora cassiicola Leaf Fall Disease Putative Effectors.</title>
        <authorList>
            <person name="Lopez D."/>
            <person name="Ribeiro S."/>
            <person name="Label P."/>
            <person name="Fumanal B."/>
            <person name="Venisse J.S."/>
            <person name="Kohler A."/>
            <person name="de Oliveira R.R."/>
            <person name="Labutti K."/>
            <person name="Lipzen A."/>
            <person name="Lail K."/>
            <person name="Bauer D."/>
            <person name="Ohm R.A."/>
            <person name="Barry K.W."/>
            <person name="Spatafora J."/>
            <person name="Grigoriev I.V."/>
            <person name="Martin F.M."/>
            <person name="Pujade-Renaud V."/>
        </authorList>
    </citation>
    <scope>NUCLEOTIDE SEQUENCE [LARGE SCALE GENOMIC DNA]</scope>
    <source>
        <strain evidence="2 3">Philippines</strain>
    </source>
</reference>
<dbReference type="PANTHER" id="PTHR33112">
    <property type="entry name" value="DOMAIN PROTEIN, PUTATIVE-RELATED"/>
    <property type="match status" value="1"/>
</dbReference>
<proteinExistence type="predicted"/>
<dbReference type="AlphaFoldDB" id="A0A2T2P4B5"/>
<dbReference type="InterPro" id="IPR010730">
    <property type="entry name" value="HET"/>
</dbReference>
<feature type="domain" description="Heterokaryon incompatibility" evidence="1">
    <location>
        <begin position="185"/>
        <end position="331"/>
    </location>
</feature>
<dbReference type="Proteomes" id="UP000240883">
    <property type="component" value="Unassembled WGS sequence"/>
</dbReference>
<organism evidence="2 3">
    <name type="scientific">Corynespora cassiicola Philippines</name>
    <dbReference type="NCBI Taxonomy" id="1448308"/>
    <lineage>
        <taxon>Eukaryota</taxon>
        <taxon>Fungi</taxon>
        <taxon>Dikarya</taxon>
        <taxon>Ascomycota</taxon>
        <taxon>Pezizomycotina</taxon>
        <taxon>Dothideomycetes</taxon>
        <taxon>Pleosporomycetidae</taxon>
        <taxon>Pleosporales</taxon>
        <taxon>Corynesporascaceae</taxon>
        <taxon>Corynespora</taxon>
    </lineage>
</organism>
<evidence type="ECO:0000313" key="2">
    <source>
        <dbReference type="EMBL" id="PSN72530.1"/>
    </source>
</evidence>
<dbReference type="PANTHER" id="PTHR33112:SF13">
    <property type="entry name" value="HETEROKARYON INCOMPATIBILITY DOMAIN-CONTAINING PROTEIN"/>
    <property type="match status" value="1"/>
</dbReference>
<accession>A0A2T2P4B5</accession>
<name>A0A2T2P4B5_CORCC</name>
<protein>
    <submittedName>
        <fullName evidence="2">HET-domain-containing protein</fullName>
    </submittedName>
</protein>
<keyword evidence="3" id="KW-1185">Reference proteome</keyword>
<gene>
    <name evidence="2" type="ORF">BS50DRAFT_584060</name>
</gene>
<dbReference type="STRING" id="1448308.A0A2T2P4B5"/>
<evidence type="ECO:0000259" key="1">
    <source>
        <dbReference type="Pfam" id="PF06985"/>
    </source>
</evidence>
<dbReference type="EMBL" id="KZ678130">
    <property type="protein sequence ID" value="PSN72530.1"/>
    <property type="molecule type" value="Genomic_DNA"/>
</dbReference>